<organism evidence="1 2">
    <name type="scientific">Desulforamulus ferrireducens</name>
    <dbReference type="NCBI Taxonomy" id="1833852"/>
    <lineage>
        <taxon>Bacteria</taxon>
        <taxon>Bacillati</taxon>
        <taxon>Bacillota</taxon>
        <taxon>Clostridia</taxon>
        <taxon>Eubacteriales</taxon>
        <taxon>Peptococcaceae</taxon>
        <taxon>Desulforamulus</taxon>
    </lineage>
</organism>
<gene>
    <name evidence="1" type="ORF">B0537_05425</name>
</gene>
<sequence>MIMTIGVLLLLLGLVGALVMLCLAIRSAEGYPIQCKRCGHAGQIPAKPGEYRCPACGVPLARVEEK</sequence>
<accession>A0A1S6IUX5</accession>
<proteinExistence type="predicted"/>
<evidence type="ECO:0000313" key="1">
    <source>
        <dbReference type="EMBL" id="AQS58576.1"/>
    </source>
</evidence>
<evidence type="ECO:0000313" key="2">
    <source>
        <dbReference type="Proteomes" id="UP000189464"/>
    </source>
</evidence>
<dbReference type="AlphaFoldDB" id="A0A1S6IUX5"/>
<protein>
    <submittedName>
        <fullName evidence="1">Uncharacterized protein</fullName>
    </submittedName>
</protein>
<dbReference type="EMBL" id="CP019698">
    <property type="protein sequence ID" value="AQS58576.1"/>
    <property type="molecule type" value="Genomic_DNA"/>
</dbReference>
<name>A0A1S6IUX5_9FIRM</name>
<reference evidence="1 2" key="1">
    <citation type="journal article" date="2016" name="Int. J. Syst. Evol. Microbiol.">
        <title>Desulfotomaculum ferrireducens sp. nov., a moderately thermophilic sulfate-reducing and dissimilatory Fe(III)-reducing bacterium isolated from compost.</title>
        <authorList>
            <person name="Yang G."/>
            <person name="Guo J."/>
            <person name="Zhuang L."/>
            <person name="Yuan Y."/>
            <person name="Zhou S."/>
        </authorList>
    </citation>
    <scope>NUCLEOTIDE SEQUENCE [LARGE SCALE GENOMIC DNA]</scope>
    <source>
        <strain evidence="1 2">GSS09</strain>
    </source>
</reference>
<dbReference type="Proteomes" id="UP000189464">
    <property type="component" value="Chromosome"/>
</dbReference>
<keyword evidence="2" id="KW-1185">Reference proteome</keyword>
<dbReference type="KEGG" id="dfg:B0537_05425"/>